<feature type="transmembrane region" description="Helical" evidence="1">
    <location>
        <begin position="12"/>
        <end position="31"/>
    </location>
</feature>
<feature type="transmembrane region" description="Helical" evidence="1">
    <location>
        <begin position="97"/>
        <end position="117"/>
    </location>
</feature>
<keyword evidence="1" id="KW-1133">Transmembrane helix</keyword>
<name>A0A926L2Q9_9ACTN</name>
<sequence length="120" mass="12578">MDTAAPRGPGGCSFLAVAVAAAVLTTVWWGLTALLSENFGNDCLFYFGVHGSRAEHCYLVNDRAEAWLPRLVSVAWVSAVLVVCLPRRFLPGRRVAAGVTVACLIVAVVLGGHALAVSSP</sequence>
<protein>
    <submittedName>
        <fullName evidence="2">Uncharacterized protein</fullName>
    </submittedName>
</protein>
<accession>A0A926L2Q9</accession>
<dbReference type="RefSeq" id="WP_188181538.1">
    <property type="nucleotide sequence ID" value="NZ_JACVQF010000189.1"/>
</dbReference>
<feature type="transmembrane region" description="Helical" evidence="1">
    <location>
        <begin position="67"/>
        <end position="85"/>
    </location>
</feature>
<dbReference type="Proteomes" id="UP000621210">
    <property type="component" value="Unassembled WGS sequence"/>
</dbReference>
<reference evidence="2" key="1">
    <citation type="submission" date="2020-09" db="EMBL/GenBank/DDBJ databases">
        <title>Streptomyces grisecoloratus sp. nov., isolated from cotton soil.</title>
        <authorList>
            <person name="Xing L."/>
        </authorList>
    </citation>
    <scope>NUCLEOTIDE SEQUENCE</scope>
    <source>
        <strain evidence="2">TRM S81-3</strain>
    </source>
</reference>
<dbReference type="AlphaFoldDB" id="A0A926L2Q9"/>
<evidence type="ECO:0000313" key="3">
    <source>
        <dbReference type="Proteomes" id="UP000621210"/>
    </source>
</evidence>
<gene>
    <name evidence="2" type="ORF">H0H10_15540</name>
</gene>
<evidence type="ECO:0000313" key="2">
    <source>
        <dbReference type="EMBL" id="MBD0420541.1"/>
    </source>
</evidence>
<organism evidence="2 3">
    <name type="scientific">Streptomyces griseicoloratus</name>
    <dbReference type="NCBI Taxonomy" id="2752516"/>
    <lineage>
        <taxon>Bacteria</taxon>
        <taxon>Bacillati</taxon>
        <taxon>Actinomycetota</taxon>
        <taxon>Actinomycetes</taxon>
        <taxon>Kitasatosporales</taxon>
        <taxon>Streptomycetaceae</taxon>
        <taxon>Streptomyces</taxon>
    </lineage>
</organism>
<keyword evidence="1" id="KW-0812">Transmembrane</keyword>
<comment type="caution">
    <text evidence="2">The sequence shown here is derived from an EMBL/GenBank/DDBJ whole genome shotgun (WGS) entry which is preliminary data.</text>
</comment>
<proteinExistence type="predicted"/>
<keyword evidence="1" id="KW-0472">Membrane</keyword>
<reference evidence="2" key="2">
    <citation type="submission" date="2020-09" db="EMBL/GenBank/DDBJ databases">
        <authorList>
            <person name="Luo X."/>
        </authorList>
    </citation>
    <scope>NUCLEOTIDE SEQUENCE</scope>
    <source>
        <strain evidence="2">TRM S81-3</strain>
    </source>
</reference>
<evidence type="ECO:0000256" key="1">
    <source>
        <dbReference type="SAM" id="Phobius"/>
    </source>
</evidence>
<keyword evidence="3" id="KW-1185">Reference proteome</keyword>
<dbReference type="EMBL" id="JACVQF010000189">
    <property type="protein sequence ID" value="MBD0420541.1"/>
    <property type="molecule type" value="Genomic_DNA"/>
</dbReference>